<dbReference type="Proteomes" id="UP000472260">
    <property type="component" value="Unassembled WGS sequence"/>
</dbReference>
<feature type="domain" description="Immunoglobulin V-set" evidence="1">
    <location>
        <begin position="19"/>
        <end position="99"/>
    </location>
</feature>
<dbReference type="AlphaFoldDB" id="A0A671PIM1"/>
<proteinExistence type="predicted"/>
<dbReference type="Ensembl" id="ENSSANT00000062564.1">
    <property type="protein sequence ID" value="ENSSANP00000058804.1"/>
    <property type="gene ID" value="ENSSANG00000029391.1"/>
</dbReference>
<dbReference type="PANTHER" id="PTHR21063:SF4">
    <property type="entry name" value="CD48 ANTIGEN-RELATED"/>
    <property type="match status" value="1"/>
</dbReference>
<name>A0A671PIM1_9TELE</name>
<evidence type="ECO:0000259" key="1">
    <source>
        <dbReference type="Pfam" id="PF07686"/>
    </source>
</evidence>
<evidence type="ECO:0000313" key="3">
    <source>
        <dbReference type="Proteomes" id="UP000472260"/>
    </source>
</evidence>
<dbReference type="Gene3D" id="2.60.40.10">
    <property type="entry name" value="Immunoglobulins"/>
    <property type="match status" value="2"/>
</dbReference>
<dbReference type="InterPro" id="IPR013783">
    <property type="entry name" value="Ig-like_fold"/>
</dbReference>
<organism evidence="2 3">
    <name type="scientific">Sinocyclocheilus anshuiensis</name>
    <dbReference type="NCBI Taxonomy" id="1608454"/>
    <lineage>
        <taxon>Eukaryota</taxon>
        <taxon>Metazoa</taxon>
        <taxon>Chordata</taxon>
        <taxon>Craniata</taxon>
        <taxon>Vertebrata</taxon>
        <taxon>Euteleostomi</taxon>
        <taxon>Actinopterygii</taxon>
        <taxon>Neopterygii</taxon>
        <taxon>Teleostei</taxon>
        <taxon>Ostariophysi</taxon>
        <taxon>Cypriniformes</taxon>
        <taxon>Cyprinidae</taxon>
        <taxon>Cyprininae</taxon>
        <taxon>Sinocyclocheilus</taxon>
    </lineage>
</organism>
<dbReference type="InterPro" id="IPR036179">
    <property type="entry name" value="Ig-like_dom_sf"/>
</dbReference>
<dbReference type="InterPro" id="IPR013106">
    <property type="entry name" value="Ig_V-set"/>
</dbReference>
<keyword evidence="3" id="KW-1185">Reference proteome</keyword>
<sequence>MMRFNKPQMICVFGADAVESVSVMEGDSVTLHTDDTETQRDDEIEWRFGDTRIARVIRNITTYYNDERLRDRLKLDHQTGSLSITNTRTTDSGLYKPSTIMRNRESMKRFSVTVDVESVSVMEGDSIEWRFGDTRIARVIRNITAYYNDERLRDRLKLDHQTGSLSITNTRTTDSGLYKLSTITRNRDRILALYSFREKLSETFWVKITGVDLRNCKKDQIRSSHFTQAANNCKNSSCELKTFLRK</sequence>
<dbReference type="SUPFAM" id="SSF48726">
    <property type="entry name" value="Immunoglobulin"/>
    <property type="match status" value="2"/>
</dbReference>
<reference evidence="2" key="1">
    <citation type="submission" date="2025-08" db="UniProtKB">
        <authorList>
            <consortium name="Ensembl"/>
        </authorList>
    </citation>
    <scope>IDENTIFICATION</scope>
</reference>
<accession>A0A671PIM1</accession>
<reference evidence="2" key="2">
    <citation type="submission" date="2025-09" db="UniProtKB">
        <authorList>
            <consortium name="Ensembl"/>
        </authorList>
    </citation>
    <scope>IDENTIFICATION</scope>
</reference>
<dbReference type="Pfam" id="PF07686">
    <property type="entry name" value="V-set"/>
    <property type="match status" value="1"/>
</dbReference>
<protein>
    <recommendedName>
        <fullName evidence="1">Immunoglobulin V-set domain-containing protein</fullName>
    </recommendedName>
</protein>
<evidence type="ECO:0000313" key="2">
    <source>
        <dbReference type="Ensembl" id="ENSSANP00000058804.1"/>
    </source>
</evidence>
<dbReference type="PANTHER" id="PTHR21063">
    <property type="entry name" value="LFA-3"/>
    <property type="match status" value="1"/>
</dbReference>